<dbReference type="RefSeq" id="WP_398283854.1">
    <property type="nucleotide sequence ID" value="NZ_JBITLV010000007.1"/>
</dbReference>
<evidence type="ECO:0000256" key="2">
    <source>
        <dbReference type="SAM" id="Phobius"/>
    </source>
</evidence>
<keyword evidence="2" id="KW-0812">Transmembrane</keyword>
<sequence length="157" mass="15768">MQSPIFPAGSRTAALWGFARTPRGQLAGLMLVAVPALVGPLPVDGAARAGVGVLAVLAGTAGAVLVFGGLLTRVYGPALERLGRGVPLLWALAAALLVAAGVALVAGTRGDWDEHAPEVLMFALPAVAAAGAAWRAGRGESVAEGPEPEHDRRNPGD</sequence>
<feature type="region of interest" description="Disordered" evidence="1">
    <location>
        <begin position="138"/>
        <end position="157"/>
    </location>
</feature>
<dbReference type="Proteomes" id="UP001612915">
    <property type="component" value="Unassembled WGS sequence"/>
</dbReference>
<keyword evidence="2" id="KW-1133">Transmembrane helix</keyword>
<name>A0ABW8AUH1_9ACTN</name>
<proteinExistence type="predicted"/>
<gene>
    <name evidence="3" type="ORF">ACIB24_19675</name>
</gene>
<feature type="transmembrane region" description="Helical" evidence="2">
    <location>
        <begin position="26"/>
        <end position="43"/>
    </location>
</feature>
<evidence type="ECO:0000313" key="4">
    <source>
        <dbReference type="Proteomes" id="UP001612915"/>
    </source>
</evidence>
<feature type="compositionally biased region" description="Basic and acidic residues" evidence="1">
    <location>
        <begin position="147"/>
        <end position="157"/>
    </location>
</feature>
<feature type="transmembrane region" description="Helical" evidence="2">
    <location>
        <begin position="88"/>
        <end position="107"/>
    </location>
</feature>
<organism evidence="3 4">
    <name type="scientific">Spongisporangium articulatum</name>
    <dbReference type="NCBI Taxonomy" id="3362603"/>
    <lineage>
        <taxon>Bacteria</taxon>
        <taxon>Bacillati</taxon>
        <taxon>Actinomycetota</taxon>
        <taxon>Actinomycetes</taxon>
        <taxon>Kineosporiales</taxon>
        <taxon>Kineosporiaceae</taxon>
        <taxon>Spongisporangium</taxon>
    </lineage>
</organism>
<keyword evidence="2" id="KW-0472">Membrane</keyword>
<accession>A0ABW8AUH1</accession>
<comment type="caution">
    <text evidence="3">The sequence shown here is derived from an EMBL/GenBank/DDBJ whole genome shotgun (WGS) entry which is preliminary data.</text>
</comment>
<reference evidence="3 4" key="1">
    <citation type="submission" date="2024-10" db="EMBL/GenBank/DDBJ databases">
        <title>The Natural Products Discovery Center: Release of the First 8490 Sequenced Strains for Exploring Actinobacteria Biosynthetic Diversity.</title>
        <authorList>
            <person name="Kalkreuter E."/>
            <person name="Kautsar S.A."/>
            <person name="Yang D."/>
            <person name="Bader C.D."/>
            <person name="Teijaro C.N."/>
            <person name="Fluegel L."/>
            <person name="Davis C.M."/>
            <person name="Simpson J.R."/>
            <person name="Lauterbach L."/>
            <person name="Steele A.D."/>
            <person name="Gui C."/>
            <person name="Meng S."/>
            <person name="Li G."/>
            <person name="Viehrig K."/>
            <person name="Ye F."/>
            <person name="Su P."/>
            <person name="Kiefer A.F."/>
            <person name="Nichols A."/>
            <person name="Cepeda A.J."/>
            <person name="Yan W."/>
            <person name="Fan B."/>
            <person name="Jiang Y."/>
            <person name="Adhikari A."/>
            <person name="Zheng C.-J."/>
            <person name="Schuster L."/>
            <person name="Cowan T.M."/>
            <person name="Smanski M.J."/>
            <person name="Chevrette M.G."/>
            <person name="De Carvalho L.P.S."/>
            <person name="Shen B."/>
        </authorList>
    </citation>
    <scope>NUCLEOTIDE SEQUENCE [LARGE SCALE GENOMIC DNA]</scope>
    <source>
        <strain evidence="3 4">NPDC049639</strain>
    </source>
</reference>
<keyword evidence="4" id="KW-1185">Reference proteome</keyword>
<dbReference type="EMBL" id="JBITLV010000007">
    <property type="protein sequence ID" value="MFI7589292.1"/>
    <property type="molecule type" value="Genomic_DNA"/>
</dbReference>
<protein>
    <submittedName>
        <fullName evidence="3">Uncharacterized protein</fullName>
    </submittedName>
</protein>
<feature type="transmembrane region" description="Helical" evidence="2">
    <location>
        <begin position="49"/>
        <end position="76"/>
    </location>
</feature>
<evidence type="ECO:0000256" key="1">
    <source>
        <dbReference type="SAM" id="MobiDB-lite"/>
    </source>
</evidence>
<evidence type="ECO:0000313" key="3">
    <source>
        <dbReference type="EMBL" id="MFI7589292.1"/>
    </source>
</evidence>